<feature type="compositionally biased region" description="Basic and acidic residues" evidence="1">
    <location>
        <begin position="83"/>
        <end position="92"/>
    </location>
</feature>
<dbReference type="Proteomes" id="UP001303046">
    <property type="component" value="Unassembled WGS sequence"/>
</dbReference>
<accession>A0ABR1DNY3</accession>
<keyword evidence="3" id="KW-1185">Reference proteome</keyword>
<comment type="caution">
    <text evidence="2">The sequence shown here is derived from an EMBL/GenBank/DDBJ whole genome shotgun (WGS) entry which is preliminary data.</text>
</comment>
<reference evidence="2 3" key="1">
    <citation type="submission" date="2023-08" db="EMBL/GenBank/DDBJ databases">
        <title>A Necator americanus chromosomal reference genome.</title>
        <authorList>
            <person name="Ilik V."/>
            <person name="Petrzelkova K.J."/>
            <person name="Pardy F."/>
            <person name="Fuh T."/>
            <person name="Niatou-Singa F.S."/>
            <person name="Gouil Q."/>
            <person name="Baker L."/>
            <person name="Ritchie M.E."/>
            <person name="Jex A.R."/>
            <person name="Gazzola D."/>
            <person name="Li H."/>
            <person name="Toshio Fujiwara R."/>
            <person name="Zhan B."/>
            <person name="Aroian R.V."/>
            <person name="Pafco B."/>
            <person name="Schwarz E.M."/>
        </authorList>
    </citation>
    <scope>NUCLEOTIDE SEQUENCE [LARGE SCALE GENOMIC DNA]</scope>
    <source>
        <strain evidence="2 3">Aroian</strain>
        <tissue evidence="2">Whole animal</tissue>
    </source>
</reference>
<protein>
    <submittedName>
        <fullName evidence="2">Uncharacterized protein</fullName>
    </submittedName>
</protein>
<dbReference type="EMBL" id="JAVFWL010000004">
    <property type="protein sequence ID" value="KAK6752142.1"/>
    <property type="molecule type" value="Genomic_DNA"/>
</dbReference>
<name>A0ABR1DNY3_NECAM</name>
<gene>
    <name evidence="2" type="primary">Necator_chrIV.g16812</name>
    <name evidence="2" type="ORF">RB195_003514</name>
</gene>
<proteinExistence type="predicted"/>
<evidence type="ECO:0000313" key="3">
    <source>
        <dbReference type="Proteomes" id="UP001303046"/>
    </source>
</evidence>
<evidence type="ECO:0000256" key="1">
    <source>
        <dbReference type="SAM" id="MobiDB-lite"/>
    </source>
</evidence>
<organism evidence="2 3">
    <name type="scientific">Necator americanus</name>
    <name type="common">Human hookworm</name>
    <dbReference type="NCBI Taxonomy" id="51031"/>
    <lineage>
        <taxon>Eukaryota</taxon>
        <taxon>Metazoa</taxon>
        <taxon>Ecdysozoa</taxon>
        <taxon>Nematoda</taxon>
        <taxon>Chromadorea</taxon>
        <taxon>Rhabditida</taxon>
        <taxon>Rhabditina</taxon>
        <taxon>Rhabditomorpha</taxon>
        <taxon>Strongyloidea</taxon>
        <taxon>Ancylostomatidae</taxon>
        <taxon>Bunostominae</taxon>
        <taxon>Necator</taxon>
    </lineage>
</organism>
<evidence type="ECO:0000313" key="2">
    <source>
        <dbReference type="EMBL" id="KAK6752142.1"/>
    </source>
</evidence>
<feature type="region of interest" description="Disordered" evidence="1">
    <location>
        <begin position="60"/>
        <end position="92"/>
    </location>
</feature>
<sequence>MQCEMRISFAPKSSPESHKDFRLSTVTCSDGHGCLTRKDRQPEIMILHISFLRKFASIRRKNQKTKTSTCQCPKQKPVKSKKKIEEKQPEKK</sequence>